<dbReference type="CDD" id="cd16018">
    <property type="entry name" value="Enpp"/>
    <property type="match status" value="1"/>
</dbReference>
<dbReference type="SUPFAM" id="SSF53649">
    <property type="entry name" value="Alkaline phosphatase-like"/>
    <property type="match status" value="1"/>
</dbReference>
<dbReference type="InterPro" id="IPR017850">
    <property type="entry name" value="Alkaline_phosphatase_core_sf"/>
</dbReference>
<sequence length="446" mass="49804">MKICIILLTLQIVITTNIFLVSTSTVKTGAGAGHKLLLVSFDGFRWDYSQRTPDLEAFKYLRENGVVAEYMKPVFPSQTSPNHFSIATGLYTESHGVVHNCNYNISDGPPISSFYSALAVNEWWDNGGEPIWITAVNQGLRSGGYLFPGSFANISGVSATKKILETFATPSEESDWMKRIDETMEWFTKDGLDMIALYFEQPDVESHDKGPDSEVIAEIMMPLLNRTILYLLKKVEEYNLIDDLNIIITSDHGFTAIDTSVKGDDAISIARYVNQSYVDFQFSYGPLGLVEPIPGTAKYVKNKLQEGNQNMKVYLKEELPERFHYKNNDRITSIVILAEPGYDVYPIFPLFHINAGDHGYDNDLQDMRTSYFSIGPSFKKNYTVAGFENVHIYPLMCHLLGLAPAPNNGSLDVLLPTLRSKSGGNVCSNLFIVFASTLIGIVSRSI</sequence>
<protein>
    <submittedName>
        <fullName evidence="1">Uncharacterized protein</fullName>
    </submittedName>
</protein>
<dbReference type="InterPro" id="IPR002591">
    <property type="entry name" value="Phosphodiest/P_Trfase"/>
</dbReference>
<reference evidence="1 2" key="1">
    <citation type="submission" date="2024-02" db="EMBL/GenBank/DDBJ databases">
        <authorList>
            <person name="Daric V."/>
            <person name="Darras S."/>
        </authorList>
    </citation>
    <scope>NUCLEOTIDE SEQUENCE [LARGE SCALE GENOMIC DNA]</scope>
</reference>
<dbReference type="PANTHER" id="PTHR10151">
    <property type="entry name" value="ECTONUCLEOTIDE PYROPHOSPHATASE/PHOSPHODIESTERASE"/>
    <property type="match status" value="1"/>
</dbReference>
<dbReference type="PANTHER" id="PTHR10151:SF126">
    <property type="entry name" value="ECTONUCLEOTIDE PYROPHOSPHATASE_PHOSPHODIESTERASE FAMILY MEMBER 7-LIKE"/>
    <property type="match status" value="1"/>
</dbReference>
<dbReference type="Gene3D" id="3.30.1360.180">
    <property type="match status" value="1"/>
</dbReference>
<evidence type="ECO:0000313" key="2">
    <source>
        <dbReference type="Proteomes" id="UP001642483"/>
    </source>
</evidence>
<name>A0ABP0F2H9_CLALP</name>
<dbReference type="Gene3D" id="3.40.720.10">
    <property type="entry name" value="Alkaline Phosphatase, subunit A"/>
    <property type="match status" value="1"/>
</dbReference>
<dbReference type="Proteomes" id="UP001642483">
    <property type="component" value="Unassembled WGS sequence"/>
</dbReference>
<evidence type="ECO:0000313" key="1">
    <source>
        <dbReference type="EMBL" id="CAK8673880.1"/>
    </source>
</evidence>
<accession>A0ABP0F2H9</accession>
<keyword evidence="2" id="KW-1185">Reference proteome</keyword>
<organism evidence="1 2">
    <name type="scientific">Clavelina lepadiformis</name>
    <name type="common">Light-bulb sea squirt</name>
    <name type="synonym">Ascidia lepadiformis</name>
    <dbReference type="NCBI Taxonomy" id="159417"/>
    <lineage>
        <taxon>Eukaryota</taxon>
        <taxon>Metazoa</taxon>
        <taxon>Chordata</taxon>
        <taxon>Tunicata</taxon>
        <taxon>Ascidiacea</taxon>
        <taxon>Aplousobranchia</taxon>
        <taxon>Clavelinidae</taxon>
        <taxon>Clavelina</taxon>
    </lineage>
</organism>
<gene>
    <name evidence="1" type="ORF">CVLEPA_LOCUS3622</name>
</gene>
<dbReference type="Pfam" id="PF01663">
    <property type="entry name" value="Phosphodiest"/>
    <property type="match status" value="1"/>
</dbReference>
<proteinExistence type="predicted"/>
<dbReference type="EMBL" id="CAWYQH010000002">
    <property type="protein sequence ID" value="CAK8673880.1"/>
    <property type="molecule type" value="Genomic_DNA"/>
</dbReference>
<comment type="caution">
    <text evidence="1">The sequence shown here is derived from an EMBL/GenBank/DDBJ whole genome shotgun (WGS) entry which is preliminary data.</text>
</comment>